<organism evidence="2">
    <name type="scientific">Amphimedon queenslandica</name>
    <name type="common">Sponge</name>
    <dbReference type="NCBI Taxonomy" id="400682"/>
    <lineage>
        <taxon>Eukaryota</taxon>
        <taxon>Metazoa</taxon>
        <taxon>Porifera</taxon>
        <taxon>Demospongiae</taxon>
        <taxon>Heteroscleromorpha</taxon>
        <taxon>Haplosclerida</taxon>
        <taxon>Niphatidae</taxon>
        <taxon>Amphimedon</taxon>
    </lineage>
</organism>
<reference evidence="2" key="1">
    <citation type="submission" date="2017-05" db="UniProtKB">
        <authorList>
            <consortium name="EnsemblMetazoa"/>
        </authorList>
    </citation>
    <scope>IDENTIFICATION</scope>
</reference>
<sequence>MASVSSPPELNINDLDEVLRLLRRHDYLGIKNFELGLNLGLSPLTLNVIMQNHKGDIESFLRECLIKWLQKADDVQEKGGPTIYSLVSALRELGENGVAKGIDMERHPACKILARYTSKRPLFSALARLVTLLYEAELIKVMILPANKQGKALLLEVKEAVCADYQKLKVFADILCKITSTAMIGNAIMKQYDNKYCSDDLKEVHADDKRLKIYLPKEMTSEIDLMRLKLADTFAEVGSIMMNINPQSVSLDYLKCVLGSYDRSLRPQLLQCQDIHAILQLVYDICQLDDIHVLEFFVNKFNIEEAKVVIEKYKEAVEEFKKTKLRDCLEKSFSKASPLECERITIVVDKKTKDLLLEDIESLSLAVFDNLAQRVRLNVIRESNSFTIICFFPLILSEQLVSVALDNIDALKANRVKRLTIGYCTVYEVHKIDDTSAPAKIESDEQQLPLSSPNSSGLLKQLMISLTVQMINSEYEVINEESTSTLMKEAESLKEVLDTKIKMLSDSVAESDELKEEFEKLKELKVIFENQLEIFQLELKNQAHGDAIQRFFAILNRNLLRIAVAFDTSVTETKGLMTEALDGLKEIREHKEVRDVHQVKESYQSLKDSMEEVHTYLDKVNGLYQTLKDQPQEEVVKDIESRETESTEQLTDKINEILQDSSVQYTTLQECFEKFSTNCNEAQSELRRLKEETESERKKRQ</sequence>
<name>A0A1X7TUL1_AMPQE</name>
<dbReference type="AlphaFoldDB" id="A0A1X7TUL1"/>
<proteinExistence type="predicted"/>
<evidence type="ECO:0008006" key="3">
    <source>
        <dbReference type="Google" id="ProtNLM"/>
    </source>
</evidence>
<dbReference type="InterPro" id="IPR011029">
    <property type="entry name" value="DEATH-like_dom_sf"/>
</dbReference>
<protein>
    <recommendedName>
        <fullName evidence="3">Death domain-containing protein</fullName>
    </recommendedName>
</protein>
<dbReference type="CDD" id="cd01670">
    <property type="entry name" value="Death"/>
    <property type="match status" value="1"/>
</dbReference>
<dbReference type="SUPFAM" id="SSF47986">
    <property type="entry name" value="DEATH domain"/>
    <property type="match status" value="1"/>
</dbReference>
<evidence type="ECO:0000313" key="2">
    <source>
        <dbReference type="EnsemblMetazoa" id="Aqu2.1.18869_001"/>
    </source>
</evidence>
<dbReference type="Gene3D" id="1.10.533.10">
    <property type="entry name" value="Death Domain, Fas"/>
    <property type="match status" value="1"/>
</dbReference>
<dbReference type="InParanoid" id="A0A1X7TUL1"/>
<keyword evidence="1" id="KW-0175">Coiled coil</keyword>
<feature type="coiled-coil region" evidence="1">
    <location>
        <begin position="672"/>
        <end position="699"/>
    </location>
</feature>
<accession>A0A1X7TUL1</accession>
<evidence type="ECO:0000256" key="1">
    <source>
        <dbReference type="SAM" id="Coils"/>
    </source>
</evidence>
<dbReference type="EnsemblMetazoa" id="Aqu2.1.18869_001">
    <property type="protein sequence ID" value="Aqu2.1.18869_001"/>
    <property type="gene ID" value="Aqu2.1.18869"/>
</dbReference>
<feature type="coiled-coil region" evidence="1">
    <location>
        <begin position="504"/>
        <end position="531"/>
    </location>
</feature>